<evidence type="ECO:0000256" key="2">
    <source>
        <dbReference type="ARBA" id="ARBA00007844"/>
    </source>
</evidence>
<feature type="compositionally biased region" description="Basic and acidic residues" evidence="7">
    <location>
        <begin position="92"/>
        <end position="101"/>
    </location>
</feature>
<dbReference type="Proteomes" id="UP000230069">
    <property type="component" value="Unassembled WGS sequence"/>
</dbReference>
<dbReference type="PANTHER" id="PTHR14324">
    <property type="entry name" value="CONDENSIN-2 COMPLEX SUBUNIT H2"/>
    <property type="match status" value="1"/>
</dbReference>
<feature type="compositionally biased region" description="Polar residues" evidence="7">
    <location>
        <begin position="385"/>
        <end position="394"/>
    </location>
</feature>
<dbReference type="EMBL" id="KZ305034">
    <property type="protein sequence ID" value="PIA44330.1"/>
    <property type="molecule type" value="Genomic_DNA"/>
</dbReference>
<feature type="region of interest" description="Disordered" evidence="7">
    <location>
        <begin position="210"/>
        <end position="243"/>
    </location>
</feature>
<dbReference type="GO" id="GO:0051306">
    <property type="term" value="P:mitotic sister chromatid separation"/>
    <property type="evidence" value="ECO:0007669"/>
    <property type="project" value="TreeGrafter"/>
</dbReference>
<dbReference type="GO" id="GO:0010032">
    <property type="term" value="P:meiotic chromosome condensation"/>
    <property type="evidence" value="ECO:0007669"/>
    <property type="project" value="TreeGrafter"/>
</dbReference>
<feature type="region of interest" description="Disordered" evidence="7">
    <location>
        <begin position="92"/>
        <end position="122"/>
    </location>
</feature>
<gene>
    <name evidence="11" type="ORF">AQUCO_01700137v1</name>
</gene>
<dbReference type="InterPro" id="IPR031737">
    <property type="entry name" value="CNDH2_C"/>
</dbReference>
<feature type="region of interest" description="Disordered" evidence="7">
    <location>
        <begin position="591"/>
        <end position="643"/>
    </location>
</feature>
<dbReference type="OrthoDB" id="10038475at2759"/>
<evidence type="ECO:0000313" key="11">
    <source>
        <dbReference type="EMBL" id="PIA44330.1"/>
    </source>
</evidence>
<feature type="domain" description="Condensin-2 complex subunit H2 C-terminal" evidence="9">
    <location>
        <begin position="458"/>
        <end position="591"/>
    </location>
</feature>
<proteinExistence type="inferred from homology"/>
<name>A0A2G5DLD5_AQUCA</name>
<evidence type="ECO:0000256" key="7">
    <source>
        <dbReference type="SAM" id="MobiDB-lite"/>
    </source>
</evidence>
<dbReference type="Gene3D" id="1.10.10.580">
    <property type="entry name" value="Structural maintenance of chromosome 1. Chain E"/>
    <property type="match status" value="1"/>
</dbReference>
<evidence type="ECO:0000259" key="10">
    <source>
        <dbReference type="Pfam" id="PF16869"/>
    </source>
</evidence>
<dbReference type="STRING" id="218851.A0A2G5DLD5"/>
<dbReference type="InParanoid" id="A0A2G5DLD5"/>
<dbReference type="Pfam" id="PF16858">
    <property type="entry name" value="CNDH2_C"/>
    <property type="match status" value="1"/>
</dbReference>
<feature type="compositionally biased region" description="Acidic residues" evidence="7">
    <location>
        <begin position="289"/>
        <end position="298"/>
    </location>
</feature>
<keyword evidence="4" id="KW-0226">DNA condensation</keyword>
<evidence type="ECO:0000256" key="3">
    <source>
        <dbReference type="ARBA" id="ARBA00016903"/>
    </source>
</evidence>
<feature type="compositionally biased region" description="Acidic residues" evidence="7">
    <location>
        <begin position="399"/>
        <end position="409"/>
    </location>
</feature>
<keyword evidence="12" id="KW-1185">Reference proteome</keyword>
<accession>A0A2G5DLD5</accession>
<protein>
    <recommendedName>
        <fullName evidence="3">Condensin-2 complex subunit H2</fullName>
    </recommendedName>
    <alternativeName>
        <fullName evidence="6">Non-SMC condensin II complex subunit H2</fullName>
    </alternativeName>
</protein>
<evidence type="ECO:0000259" key="8">
    <source>
        <dbReference type="Pfam" id="PF06278"/>
    </source>
</evidence>
<comment type="subcellular location">
    <subcellularLocation>
        <location evidence="1">Nucleus</location>
    </subcellularLocation>
</comment>
<feature type="domain" description="Condensin II complex subunit H2 middle" evidence="10">
    <location>
        <begin position="148"/>
        <end position="297"/>
    </location>
</feature>
<feature type="compositionally biased region" description="Low complexity" evidence="7">
    <location>
        <begin position="625"/>
        <end position="643"/>
    </location>
</feature>
<evidence type="ECO:0000256" key="1">
    <source>
        <dbReference type="ARBA" id="ARBA00004123"/>
    </source>
</evidence>
<evidence type="ECO:0000313" key="12">
    <source>
        <dbReference type="Proteomes" id="UP000230069"/>
    </source>
</evidence>
<evidence type="ECO:0000256" key="4">
    <source>
        <dbReference type="ARBA" id="ARBA00023067"/>
    </source>
</evidence>
<evidence type="ECO:0000256" key="5">
    <source>
        <dbReference type="ARBA" id="ARBA00023242"/>
    </source>
</evidence>
<sequence length="643" mass="71740">MNKDGEEPRFHILQPLRDPESNWAVDVAKNLEEYLAKICSGEVIGDDDSHLSINFAEAALMLQGSVQVYSRKVEYLYTLVLHAIEFLAQKRQPDHTEKTSDQPEGSDSNAVVDDENEPFLGLDDVPVEAKNCLDDGHNKDDASNLFVKPPANLVVLEGDCFDSIGDVGELESYLLATHDLYRDFILLDPCDASAVDKYLMEGTGGNVANRGSSLRLSKTRKSSFQTPTKRSGGTAHKSPFLDENLVRTPENNHDVELNDNSIWPDIPAACGFPENDYHEDGFNDGYAEPMDESDDEDDPWKSLNPHEPGNLKIKPFKKGKNLPRQKMSSTKLLTLASQFPPARLNEVISPGYKEMWEVQFQQSESVQASQSPPLYEKLRQSLNIGENESRNAFTNPGVENEDNEDENDIPDFGHPDFTMPESPFMDAEGPLHHDMHDGDGHFGSNEIFEQEDPQSQTSLEDLCRSHLDALLASIAETEKQTELAARVSTWKQRIESTLEEQDSRPPFDIQEYGERVLDKLSMEGESGNGMSFADVVSGQEKHEVARTFSALLQLVNNRNIDIDKGESAAQPVCFTNANPFHLRLISNVKRPENGKFRSKKRGKSPMVNIVSKAARRRSFDKTHPSVSSSSSKVTLSIDSSLPN</sequence>
<dbReference type="GO" id="GO:0003682">
    <property type="term" value="F:chromatin binding"/>
    <property type="evidence" value="ECO:0007669"/>
    <property type="project" value="TreeGrafter"/>
</dbReference>
<dbReference type="FunCoup" id="A0A2G5DLD5">
    <property type="interactions" value="2360"/>
</dbReference>
<dbReference type="Pfam" id="PF16869">
    <property type="entry name" value="CNDH2_M"/>
    <property type="match status" value="1"/>
</dbReference>
<dbReference type="InterPro" id="IPR023093">
    <property type="entry name" value="ScpA-like_C"/>
</dbReference>
<evidence type="ECO:0000259" key="9">
    <source>
        <dbReference type="Pfam" id="PF16858"/>
    </source>
</evidence>
<feature type="region of interest" description="Disordered" evidence="7">
    <location>
        <begin position="385"/>
        <end position="416"/>
    </location>
</feature>
<dbReference type="Pfam" id="PF06278">
    <property type="entry name" value="CNDH2_N"/>
    <property type="match status" value="1"/>
</dbReference>
<dbReference type="InterPro" id="IPR031739">
    <property type="entry name" value="Ncaph2"/>
</dbReference>
<evidence type="ECO:0000256" key="6">
    <source>
        <dbReference type="ARBA" id="ARBA00030479"/>
    </source>
</evidence>
<feature type="domain" description="Condensin II complex subunit H2 N-terminal" evidence="8">
    <location>
        <begin position="9"/>
        <end position="126"/>
    </location>
</feature>
<dbReference type="InterPro" id="IPR031719">
    <property type="entry name" value="H2_M"/>
</dbReference>
<dbReference type="GO" id="GO:0005634">
    <property type="term" value="C:nucleus"/>
    <property type="evidence" value="ECO:0007669"/>
    <property type="project" value="UniProtKB-SubCell"/>
</dbReference>
<organism evidence="11 12">
    <name type="scientific">Aquilegia coerulea</name>
    <name type="common">Rocky mountain columbine</name>
    <dbReference type="NCBI Taxonomy" id="218851"/>
    <lineage>
        <taxon>Eukaryota</taxon>
        <taxon>Viridiplantae</taxon>
        <taxon>Streptophyta</taxon>
        <taxon>Embryophyta</taxon>
        <taxon>Tracheophyta</taxon>
        <taxon>Spermatophyta</taxon>
        <taxon>Magnoliopsida</taxon>
        <taxon>Ranunculales</taxon>
        <taxon>Ranunculaceae</taxon>
        <taxon>Thalictroideae</taxon>
        <taxon>Aquilegia</taxon>
    </lineage>
</organism>
<dbReference type="GO" id="GO:0000796">
    <property type="term" value="C:condensin complex"/>
    <property type="evidence" value="ECO:0007669"/>
    <property type="project" value="TreeGrafter"/>
</dbReference>
<reference evidence="11 12" key="1">
    <citation type="submission" date="2017-09" db="EMBL/GenBank/DDBJ databases">
        <title>WGS assembly of Aquilegia coerulea Goldsmith.</title>
        <authorList>
            <person name="Hodges S."/>
            <person name="Kramer E."/>
            <person name="Nordborg M."/>
            <person name="Tomkins J."/>
            <person name="Borevitz J."/>
            <person name="Derieg N."/>
            <person name="Yan J."/>
            <person name="Mihaltcheva S."/>
            <person name="Hayes R.D."/>
            <person name="Rokhsar D."/>
        </authorList>
    </citation>
    <scope>NUCLEOTIDE SEQUENCE [LARGE SCALE GENOMIC DNA]</scope>
    <source>
        <strain evidence="12">cv. Goldsmith</strain>
    </source>
</reference>
<dbReference type="InterPro" id="IPR009378">
    <property type="entry name" value="H2_N"/>
</dbReference>
<dbReference type="PANTHER" id="PTHR14324:SF3">
    <property type="entry name" value="CONDENSIN-2 COMPLEX SUBUNIT H2"/>
    <property type="match status" value="1"/>
</dbReference>
<feature type="compositionally biased region" description="Basic residues" evidence="7">
    <location>
        <begin position="314"/>
        <end position="323"/>
    </location>
</feature>
<comment type="similarity">
    <text evidence="2">Belongs to the CND2 H2 (condensin-2 subunit 2) family.</text>
</comment>
<feature type="region of interest" description="Disordered" evidence="7">
    <location>
        <begin position="305"/>
        <end position="324"/>
    </location>
</feature>
<keyword evidence="5" id="KW-0539">Nucleus</keyword>
<dbReference type="AlphaFoldDB" id="A0A2G5DLD5"/>
<feature type="region of interest" description="Disordered" evidence="7">
    <location>
        <begin position="278"/>
        <end position="300"/>
    </location>
</feature>